<dbReference type="SUPFAM" id="SSF53335">
    <property type="entry name" value="S-adenosyl-L-methionine-dependent methyltransferases"/>
    <property type="match status" value="1"/>
</dbReference>
<reference evidence="3 4" key="1">
    <citation type="submission" date="2018-07" db="EMBL/GenBank/DDBJ databases">
        <title>Genomic Encyclopedia of Type Strains, Phase III (KMG-III): the genomes of soil and plant-associated and newly described type strains.</title>
        <authorList>
            <person name="Whitman W."/>
        </authorList>
    </citation>
    <scope>NUCLEOTIDE SEQUENCE [LARGE SCALE GENOMIC DNA]</scope>
    <source>
        <strain evidence="3 4">CECT 8488</strain>
    </source>
</reference>
<dbReference type="InterPro" id="IPR029063">
    <property type="entry name" value="SAM-dependent_MTases_sf"/>
</dbReference>
<feature type="domain" description="Methyltransferase putative zinc binding" evidence="1">
    <location>
        <begin position="8"/>
        <end position="69"/>
    </location>
</feature>
<dbReference type="EMBL" id="QRDW01000004">
    <property type="protein sequence ID" value="RED50818.1"/>
    <property type="molecule type" value="Genomic_DNA"/>
</dbReference>
<dbReference type="InterPro" id="IPR013630">
    <property type="entry name" value="Methyltransf_Zn-bd_dom_put"/>
</dbReference>
<dbReference type="OrthoDB" id="9815644at2"/>
<name>A0A3D9HMX7_9PROT</name>
<evidence type="ECO:0000313" key="4">
    <source>
        <dbReference type="Proteomes" id="UP000256845"/>
    </source>
</evidence>
<accession>A0A3D9HMX7</accession>
<dbReference type="AlphaFoldDB" id="A0A3D9HMX7"/>
<protein>
    <submittedName>
        <fullName evidence="3">Methyltransferase family protein</fullName>
    </submittedName>
</protein>
<evidence type="ECO:0000313" key="3">
    <source>
        <dbReference type="EMBL" id="RED50818.1"/>
    </source>
</evidence>
<feature type="domain" description="C-methyltransferase" evidence="2">
    <location>
        <begin position="248"/>
        <end position="406"/>
    </location>
</feature>
<keyword evidence="3" id="KW-0489">Methyltransferase</keyword>
<evidence type="ECO:0000259" key="1">
    <source>
        <dbReference type="Pfam" id="PF08421"/>
    </source>
</evidence>
<dbReference type="InterPro" id="IPR013691">
    <property type="entry name" value="MeTrfase_14"/>
</dbReference>
<gene>
    <name evidence="3" type="ORF">DFP90_10490</name>
</gene>
<dbReference type="PANTHER" id="PTHR43861">
    <property type="entry name" value="TRANS-ACONITATE 2-METHYLTRANSFERASE-RELATED"/>
    <property type="match status" value="1"/>
</dbReference>
<dbReference type="Gene3D" id="6.20.50.110">
    <property type="entry name" value="Methyltransferase, zinc-binding domain"/>
    <property type="match status" value="1"/>
</dbReference>
<dbReference type="CDD" id="cd02440">
    <property type="entry name" value="AdoMet_MTases"/>
    <property type="match status" value="1"/>
</dbReference>
<dbReference type="InterPro" id="IPR038576">
    <property type="entry name" value="Methyltransf_Zn-bd_dom_put_sf"/>
</dbReference>
<dbReference type="Proteomes" id="UP000256845">
    <property type="component" value="Unassembled WGS sequence"/>
</dbReference>
<dbReference type="PANTHER" id="PTHR43861:SF5">
    <property type="entry name" value="BLL5978 PROTEIN"/>
    <property type="match status" value="1"/>
</dbReference>
<sequence length="414" mass="46731">MSDVKQLCRACGTELIHDFADLGPMPLANSYPKSLDDAKNQNSYPLHARVCSHCFLVQVEDSVPAEDIFSDYAYFSSYSPSWVEHARKFTEYARDRFDLGAESHVVEIASNDGYLLQHFVAAGVPVRGVEPAANIAKVAEEKGIPTLNAFFGDETANAMVQDEGKADLIVGNNVLAHTPFIRDFVKGLKTLLKPEGVISIEFPHLLKLMEEVQFDTIYHEHFSYLSLEAVERLFAEFGLRLFDVQEVPTHGGSLRIHGCHRESDREECLGLIDVRTKEKAAGLDRIETYSDFFPKIEHIRKQVIGFLEKAKQDGKKVVAYGAAAKGSTLLNYFDVGRDDIDYAVDANPHKQDHFMPGSMLDIRAPQAIRETKPDYILILPWNLKREITEQLSFIREWDGKCYAPIPELHEVPWT</sequence>
<keyword evidence="3" id="KW-0808">Transferase</keyword>
<evidence type="ECO:0000259" key="2">
    <source>
        <dbReference type="Pfam" id="PF08484"/>
    </source>
</evidence>
<dbReference type="Gene3D" id="3.40.50.720">
    <property type="entry name" value="NAD(P)-binding Rossmann-like Domain"/>
    <property type="match status" value="1"/>
</dbReference>
<dbReference type="Pfam" id="PF08484">
    <property type="entry name" value="Methyltransf_14"/>
    <property type="match status" value="1"/>
</dbReference>
<keyword evidence="4" id="KW-1185">Reference proteome</keyword>
<dbReference type="Gene3D" id="3.40.50.150">
    <property type="entry name" value="Vaccinia Virus protein VP39"/>
    <property type="match status" value="1"/>
</dbReference>
<proteinExistence type="predicted"/>
<dbReference type="GO" id="GO:0032259">
    <property type="term" value="P:methylation"/>
    <property type="evidence" value="ECO:0007669"/>
    <property type="project" value="UniProtKB-KW"/>
</dbReference>
<dbReference type="RefSeq" id="WP_115936617.1">
    <property type="nucleotide sequence ID" value="NZ_QRDW01000004.1"/>
</dbReference>
<organism evidence="3 4">
    <name type="scientific">Aestuariispira insulae</name>
    <dbReference type="NCBI Taxonomy" id="1461337"/>
    <lineage>
        <taxon>Bacteria</taxon>
        <taxon>Pseudomonadati</taxon>
        <taxon>Pseudomonadota</taxon>
        <taxon>Alphaproteobacteria</taxon>
        <taxon>Rhodospirillales</taxon>
        <taxon>Kiloniellaceae</taxon>
        <taxon>Aestuariispira</taxon>
    </lineage>
</organism>
<dbReference type="GO" id="GO:0008168">
    <property type="term" value="F:methyltransferase activity"/>
    <property type="evidence" value="ECO:0007669"/>
    <property type="project" value="UniProtKB-KW"/>
</dbReference>
<dbReference type="Pfam" id="PF08421">
    <property type="entry name" value="Methyltransf_13"/>
    <property type="match status" value="1"/>
</dbReference>
<dbReference type="Pfam" id="PF13489">
    <property type="entry name" value="Methyltransf_23"/>
    <property type="match status" value="1"/>
</dbReference>
<comment type="caution">
    <text evidence="3">The sequence shown here is derived from an EMBL/GenBank/DDBJ whole genome shotgun (WGS) entry which is preliminary data.</text>
</comment>